<dbReference type="InterPro" id="IPR046737">
    <property type="entry name" value="DUF6629"/>
</dbReference>
<reference evidence="2 3" key="1">
    <citation type="submission" date="2019-12" db="EMBL/GenBank/DDBJ databases">
        <title>Genomic-based taxomic classification of the family Erythrobacteraceae.</title>
        <authorList>
            <person name="Xu L."/>
        </authorList>
    </citation>
    <scope>NUCLEOTIDE SEQUENCE [LARGE SCALE GENOMIC DNA]</scope>
    <source>
        <strain evidence="2 3">JCM 17802</strain>
    </source>
</reference>
<feature type="transmembrane region" description="Helical" evidence="1">
    <location>
        <begin position="20"/>
        <end position="42"/>
    </location>
</feature>
<feature type="transmembrane region" description="Helical" evidence="1">
    <location>
        <begin position="115"/>
        <end position="133"/>
    </location>
</feature>
<dbReference type="Proteomes" id="UP000468943">
    <property type="component" value="Unassembled WGS sequence"/>
</dbReference>
<sequence>MWLVLPEQLDGILQEDRALVTIYLVFANVLWPIFVPTAVWLIESSVVHRKRIMIPLVAGAATSLFYGAALIMQPVSAEISGSHIDYHLPHSYDLAAFALYAIATCLAPLLSSHKLVRLFGLALIISMIFAYALYTVWFASVWCFFAALLSVVVFFYFVRRDVPGTIAETVRQ</sequence>
<feature type="transmembrane region" description="Helical" evidence="1">
    <location>
        <begin position="54"/>
        <end position="72"/>
    </location>
</feature>
<feature type="transmembrane region" description="Helical" evidence="1">
    <location>
        <begin position="92"/>
        <end position="110"/>
    </location>
</feature>
<protein>
    <submittedName>
        <fullName evidence="2">Uncharacterized protein</fullName>
    </submittedName>
</protein>
<keyword evidence="1" id="KW-0812">Transmembrane</keyword>
<dbReference type="EMBL" id="WTYS01000001">
    <property type="protein sequence ID" value="MXO56816.1"/>
    <property type="molecule type" value="Genomic_DNA"/>
</dbReference>
<accession>A0A6I4SP12</accession>
<proteinExistence type="predicted"/>
<evidence type="ECO:0000256" key="1">
    <source>
        <dbReference type="SAM" id="Phobius"/>
    </source>
</evidence>
<keyword evidence="1" id="KW-1133">Transmembrane helix</keyword>
<evidence type="ECO:0000313" key="2">
    <source>
        <dbReference type="EMBL" id="MXO56816.1"/>
    </source>
</evidence>
<organism evidence="2 3">
    <name type="scientific">Pontixanthobacter gangjinensis</name>
    <dbReference type="NCBI Taxonomy" id="1028742"/>
    <lineage>
        <taxon>Bacteria</taxon>
        <taxon>Pseudomonadati</taxon>
        <taxon>Pseudomonadota</taxon>
        <taxon>Alphaproteobacteria</taxon>
        <taxon>Sphingomonadales</taxon>
        <taxon>Erythrobacteraceae</taxon>
        <taxon>Pontixanthobacter</taxon>
    </lineage>
</organism>
<feature type="transmembrane region" description="Helical" evidence="1">
    <location>
        <begin position="139"/>
        <end position="158"/>
    </location>
</feature>
<comment type="caution">
    <text evidence="2">The sequence shown here is derived from an EMBL/GenBank/DDBJ whole genome shotgun (WGS) entry which is preliminary data.</text>
</comment>
<evidence type="ECO:0000313" key="3">
    <source>
        <dbReference type="Proteomes" id="UP000468943"/>
    </source>
</evidence>
<keyword evidence="3" id="KW-1185">Reference proteome</keyword>
<dbReference type="OrthoDB" id="8441457at2"/>
<dbReference type="Pfam" id="PF20334">
    <property type="entry name" value="DUF6629"/>
    <property type="match status" value="1"/>
</dbReference>
<gene>
    <name evidence="2" type="ORF">GRI36_07965</name>
</gene>
<dbReference type="AlphaFoldDB" id="A0A6I4SP12"/>
<keyword evidence="1" id="KW-0472">Membrane</keyword>
<name>A0A6I4SP12_9SPHN</name>